<feature type="transmembrane region" description="Helical" evidence="1">
    <location>
        <begin position="57"/>
        <end position="80"/>
    </location>
</feature>
<keyword evidence="1" id="KW-0812">Transmembrane</keyword>
<proteinExistence type="predicted"/>
<comment type="caution">
    <text evidence="2">The sequence shown here is derived from an EMBL/GenBank/DDBJ whole genome shotgun (WGS) entry which is preliminary data.</text>
</comment>
<dbReference type="EMBL" id="JBGBPQ010000027">
    <property type="protein sequence ID" value="KAL1498774.1"/>
    <property type="molecule type" value="Genomic_DNA"/>
</dbReference>
<evidence type="ECO:0000256" key="1">
    <source>
        <dbReference type="SAM" id="Phobius"/>
    </source>
</evidence>
<name>A0AB34IF07_PRYPA</name>
<protein>
    <submittedName>
        <fullName evidence="2">Uncharacterized protein</fullName>
    </submittedName>
</protein>
<feature type="transmembrane region" description="Helical" evidence="1">
    <location>
        <begin position="177"/>
        <end position="200"/>
    </location>
</feature>
<evidence type="ECO:0000313" key="2">
    <source>
        <dbReference type="EMBL" id="KAL1498774.1"/>
    </source>
</evidence>
<gene>
    <name evidence="2" type="ORF">AB1Y20_014082</name>
</gene>
<evidence type="ECO:0000313" key="3">
    <source>
        <dbReference type="Proteomes" id="UP001515480"/>
    </source>
</evidence>
<feature type="transmembrane region" description="Helical" evidence="1">
    <location>
        <begin position="120"/>
        <end position="138"/>
    </location>
</feature>
<keyword evidence="1" id="KW-1133">Transmembrane helix</keyword>
<dbReference type="AlphaFoldDB" id="A0AB34IF07"/>
<feature type="transmembrane region" description="Helical" evidence="1">
    <location>
        <begin position="92"/>
        <end position="114"/>
    </location>
</feature>
<keyword evidence="3" id="KW-1185">Reference proteome</keyword>
<feature type="transmembrane region" description="Helical" evidence="1">
    <location>
        <begin position="220"/>
        <end position="238"/>
    </location>
</feature>
<dbReference type="Proteomes" id="UP001515480">
    <property type="component" value="Unassembled WGS sequence"/>
</dbReference>
<sequence length="239" mass="23644">MLLVGQKKGIAKPTATLVYASLAALVALALLHSALQRQWSAVETPQGVLTGLAEPSLYLSLLLRAAAAASLALAAAAAAALAASPIERADNLLLSACNAAAAVVGAACADWLGAAPPLRPLLHALAAASYLAAAALVYRKGKLPWPKRCGGAPPLEALLAAAISLGTLGAGLTVAGYLMIGLVFFAVTAVMLAVGVLLGARAAEVLASCAKGGLHIPGHVAGGVVLLLLAVLEAVFVGF</sequence>
<reference evidence="2 3" key="1">
    <citation type="journal article" date="2024" name="Science">
        <title>Giant polyketide synthase enzymes in the biosynthesis of giant marine polyether toxins.</title>
        <authorList>
            <person name="Fallon T.R."/>
            <person name="Shende V.V."/>
            <person name="Wierzbicki I.H."/>
            <person name="Pendleton A.L."/>
            <person name="Watervoot N.F."/>
            <person name="Auber R.P."/>
            <person name="Gonzalez D.J."/>
            <person name="Wisecaver J.H."/>
            <person name="Moore B.S."/>
        </authorList>
    </citation>
    <scope>NUCLEOTIDE SEQUENCE [LARGE SCALE GENOMIC DNA]</scope>
    <source>
        <strain evidence="2 3">12B1</strain>
    </source>
</reference>
<keyword evidence="1" id="KW-0472">Membrane</keyword>
<feature type="transmembrane region" description="Helical" evidence="1">
    <location>
        <begin position="150"/>
        <end position="171"/>
    </location>
</feature>
<organism evidence="2 3">
    <name type="scientific">Prymnesium parvum</name>
    <name type="common">Toxic golden alga</name>
    <dbReference type="NCBI Taxonomy" id="97485"/>
    <lineage>
        <taxon>Eukaryota</taxon>
        <taxon>Haptista</taxon>
        <taxon>Haptophyta</taxon>
        <taxon>Prymnesiophyceae</taxon>
        <taxon>Prymnesiales</taxon>
        <taxon>Prymnesiaceae</taxon>
        <taxon>Prymnesium</taxon>
    </lineage>
</organism>
<accession>A0AB34IF07</accession>